<feature type="transmembrane region" description="Helical" evidence="8">
    <location>
        <begin position="116"/>
        <end position="137"/>
    </location>
</feature>
<feature type="transmembrane region" description="Helical" evidence="8">
    <location>
        <begin position="399"/>
        <end position="422"/>
    </location>
</feature>
<feature type="transmembrane region" description="Helical" evidence="8">
    <location>
        <begin position="63"/>
        <end position="84"/>
    </location>
</feature>
<evidence type="ECO:0000256" key="6">
    <source>
        <dbReference type="ARBA" id="ARBA00023136"/>
    </source>
</evidence>
<keyword evidence="4 8" id="KW-0812">Transmembrane</keyword>
<evidence type="ECO:0000313" key="12">
    <source>
        <dbReference type="EMBL" id="KAG1303567.1"/>
    </source>
</evidence>
<keyword evidence="5 8" id="KW-1133">Transmembrane helix</keyword>
<keyword evidence="13" id="KW-1185">Reference proteome</keyword>
<feature type="domain" description="Myb-like" evidence="9">
    <location>
        <begin position="862"/>
        <end position="913"/>
    </location>
</feature>
<dbReference type="PROSITE" id="PS50090">
    <property type="entry name" value="MYB_LIKE"/>
    <property type="match status" value="4"/>
</dbReference>
<feature type="transmembrane region" description="Helical" evidence="8">
    <location>
        <begin position="464"/>
        <end position="485"/>
    </location>
</feature>
<comment type="similarity">
    <text evidence="2">Belongs to the major facilitator superfamily. Sugar transporter (TC 2.A.1.1) family.</text>
</comment>
<feature type="transmembrane region" description="Helical" evidence="8">
    <location>
        <begin position="434"/>
        <end position="452"/>
    </location>
</feature>
<dbReference type="Proteomes" id="UP000716291">
    <property type="component" value="Unassembled WGS sequence"/>
</dbReference>
<feature type="transmembrane region" description="Helical" evidence="8">
    <location>
        <begin position="346"/>
        <end position="366"/>
    </location>
</feature>
<accession>A0A9P7BN59</accession>
<dbReference type="InterPro" id="IPR005829">
    <property type="entry name" value="Sugar_transporter_CS"/>
</dbReference>
<feature type="compositionally biased region" description="Basic residues" evidence="7">
    <location>
        <begin position="1029"/>
        <end position="1039"/>
    </location>
</feature>
<dbReference type="InterPro" id="IPR020846">
    <property type="entry name" value="MFS_dom"/>
</dbReference>
<dbReference type="PRINTS" id="PR00171">
    <property type="entry name" value="SUGRTRNSPORT"/>
</dbReference>
<feature type="transmembrane region" description="Helical" evidence="8">
    <location>
        <begin position="149"/>
        <end position="168"/>
    </location>
</feature>
<dbReference type="InterPro" id="IPR001005">
    <property type="entry name" value="SANT/Myb"/>
</dbReference>
<feature type="compositionally biased region" description="Polar residues" evidence="7">
    <location>
        <begin position="535"/>
        <end position="548"/>
    </location>
</feature>
<feature type="compositionally biased region" description="Basic and acidic residues" evidence="7">
    <location>
        <begin position="1003"/>
        <end position="1022"/>
    </location>
</feature>
<reference evidence="12" key="1">
    <citation type="journal article" date="2020" name="Microb. Genom.">
        <title>Genetic diversity of clinical and environmental Mucorales isolates obtained from an investigation of mucormycosis cases among solid organ transplant recipients.</title>
        <authorList>
            <person name="Nguyen M.H."/>
            <person name="Kaul D."/>
            <person name="Muto C."/>
            <person name="Cheng S.J."/>
            <person name="Richter R.A."/>
            <person name="Bruno V.M."/>
            <person name="Liu G."/>
            <person name="Beyhan S."/>
            <person name="Sundermann A.J."/>
            <person name="Mounaud S."/>
            <person name="Pasculle A.W."/>
            <person name="Nierman W.C."/>
            <person name="Driscoll E."/>
            <person name="Cumbie R."/>
            <person name="Clancy C.J."/>
            <person name="Dupont C.L."/>
        </authorList>
    </citation>
    <scope>NUCLEOTIDE SEQUENCE</scope>
    <source>
        <strain evidence="12">GL11</strain>
    </source>
</reference>
<dbReference type="Pfam" id="PF00083">
    <property type="entry name" value="Sugar_tr"/>
    <property type="match status" value="1"/>
</dbReference>
<dbReference type="InterPro" id="IPR009057">
    <property type="entry name" value="Homeodomain-like_sf"/>
</dbReference>
<dbReference type="AlphaFoldDB" id="A0A9P7BN59"/>
<dbReference type="InterPro" id="IPR050360">
    <property type="entry name" value="MFS_Sugar_Transporters"/>
</dbReference>
<dbReference type="SUPFAM" id="SSF46689">
    <property type="entry name" value="Homeodomain-like"/>
    <property type="match status" value="3"/>
</dbReference>
<evidence type="ECO:0000256" key="5">
    <source>
        <dbReference type="ARBA" id="ARBA00022989"/>
    </source>
</evidence>
<dbReference type="Pfam" id="PF00249">
    <property type="entry name" value="Myb_DNA-binding"/>
    <property type="match status" value="4"/>
</dbReference>
<feature type="domain" description="HTH myb-type" evidence="11">
    <location>
        <begin position="755"/>
        <end position="812"/>
    </location>
</feature>
<feature type="domain" description="Major facilitator superfamily (MFS) profile" evidence="10">
    <location>
        <begin position="23"/>
        <end position="489"/>
    </location>
</feature>
<feature type="transmembrane region" description="Helical" evidence="8">
    <location>
        <begin position="91"/>
        <end position="110"/>
    </location>
</feature>
<dbReference type="NCBIfam" id="TIGR00879">
    <property type="entry name" value="SP"/>
    <property type="match status" value="1"/>
</dbReference>
<dbReference type="GO" id="GO:0005351">
    <property type="term" value="F:carbohydrate:proton symporter activity"/>
    <property type="evidence" value="ECO:0007669"/>
    <property type="project" value="TreeGrafter"/>
</dbReference>
<dbReference type="Gene3D" id="1.10.10.60">
    <property type="entry name" value="Homeodomain-like"/>
    <property type="match status" value="4"/>
</dbReference>
<feature type="domain" description="Myb-like" evidence="9">
    <location>
        <begin position="755"/>
        <end position="808"/>
    </location>
</feature>
<dbReference type="InterPro" id="IPR017930">
    <property type="entry name" value="Myb_dom"/>
</dbReference>
<dbReference type="Gene3D" id="1.20.1250.20">
    <property type="entry name" value="MFS general substrate transporter like domains"/>
    <property type="match status" value="1"/>
</dbReference>
<gene>
    <name evidence="12" type="ORF">G6F64_009962</name>
</gene>
<feature type="transmembrane region" description="Helical" evidence="8">
    <location>
        <begin position="180"/>
        <end position="203"/>
    </location>
</feature>
<feature type="transmembrane region" description="Helical" evidence="8">
    <location>
        <begin position="29"/>
        <end position="51"/>
    </location>
</feature>
<feature type="domain" description="HTH myb-type" evidence="11">
    <location>
        <begin position="920"/>
        <end position="974"/>
    </location>
</feature>
<name>A0A9P7BN59_RHIOR</name>
<keyword evidence="6 8" id="KW-0472">Membrane</keyword>
<dbReference type="InterPro" id="IPR036259">
    <property type="entry name" value="MFS_trans_sf"/>
</dbReference>
<proteinExistence type="inferred from homology"/>
<dbReference type="SUPFAM" id="SSF103473">
    <property type="entry name" value="MFS general substrate transporter"/>
    <property type="match status" value="1"/>
</dbReference>
<evidence type="ECO:0000256" key="8">
    <source>
        <dbReference type="SAM" id="Phobius"/>
    </source>
</evidence>
<dbReference type="PROSITE" id="PS00217">
    <property type="entry name" value="SUGAR_TRANSPORT_2"/>
    <property type="match status" value="1"/>
</dbReference>
<feature type="domain" description="Myb-like" evidence="9">
    <location>
        <begin position="920"/>
        <end position="970"/>
    </location>
</feature>
<dbReference type="GO" id="GO:0016020">
    <property type="term" value="C:membrane"/>
    <property type="evidence" value="ECO:0007669"/>
    <property type="project" value="UniProtKB-SubCell"/>
</dbReference>
<feature type="domain" description="Myb-like" evidence="9">
    <location>
        <begin position="810"/>
        <end position="861"/>
    </location>
</feature>
<evidence type="ECO:0000256" key="3">
    <source>
        <dbReference type="ARBA" id="ARBA00022448"/>
    </source>
</evidence>
<feature type="compositionally biased region" description="Basic and acidic residues" evidence="7">
    <location>
        <begin position="972"/>
        <end position="995"/>
    </location>
</feature>
<dbReference type="PROSITE" id="PS00216">
    <property type="entry name" value="SUGAR_TRANSPORT_1"/>
    <property type="match status" value="2"/>
</dbReference>
<evidence type="ECO:0000256" key="2">
    <source>
        <dbReference type="ARBA" id="ARBA00010992"/>
    </source>
</evidence>
<organism evidence="12 13">
    <name type="scientific">Rhizopus oryzae</name>
    <name type="common">Mucormycosis agent</name>
    <name type="synonym">Rhizopus arrhizus var. delemar</name>
    <dbReference type="NCBI Taxonomy" id="64495"/>
    <lineage>
        <taxon>Eukaryota</taxon>
        <taxon>Fungi</taxon>
        <taxon>Fungi incertae sedis</taxon>
        <taxon>Mucoromycota</taxon>
        <taxon>Mucoromycotina</taxon>
        <taxon>Mucoromycetes</taxon>
        <taxon>Mucorales</taxon>
        <taxon>Mucorineae</taxon>
        <taxon>Rhizopodaceae</taxon>
        <taxon>Rhizopus</taxon>
    </lineage>
</organism>
<dbReference type="SMART" id="SM00717">
    <property type="entry name" value="SANT"/>
    <property type="match status" value="5"/>
</dbReference>
<comment type="subcellular location">
    <subcellularLocation>
        <location evidence="1">Membrane</location>
        <topology evidence="1">Multi-pass membrane protein</topology>
    </subcellularLocation>
</comment>
<evidence type="ECO:0000259" key="10">
    <source>
        <dbReference type="PROSITE" id="PS50850"/>
    </source>
</evidence>
<evidence type="ECO:0000256" key="1">
    <source>
        <dbReference type="ARBA" id="ARBA00004141"/>
    </source>
</evidence>
<dbReference type="EMBL" id="JAANQT010001935">
    <property type="protein sequence ID" value="KAG1303567.1"/>
    <property type="molecule type" value="Genomic_DNA"/>
</dbReference>
<keyword evidence="3" id="KW-0813">Transport</keyword>
<dbReference type="PROSITE" id="PS51294">
    <property type="entry name" value="HTH_MYB"/>
    <property type="match status" value="4"/>
</dbReference>
<feature type="domain" description="HTH myb-type" evidence="11">
    <location>
        <begin position="862"/>
        <end position="918"/>
    </location>
</feature>
<evidence type="ECO:0000259" key="11">
    <source>
        <dbReference type="PROSITE" id="PS51294"/>
    </source>
</evidence>
<dbReference type="CDD" id="cd00167">
    <property type="entry name" value="SANT"/>
    <property type="match status" value="4"/>
</dbReference>
<dbReference type="PANTHER" id="PTHR48022:SF2">
    <property type="entry name" value="PLASTIDIC GLUCOSE TRANSPORTER 4"/>
    <property type="match status" value="1"/>
</dbReference>
<dbReference type="InterPro" id="IPR003663">
    <property type="entry name" value="Sugar/inositol_transpt"/>
</dbReference>
<sequence>MRIKVSSTTRVQFYCCAGKYDSKQQYIRVLIQQSSYDLAVMTGVILMPSFQQDMLSVGEGTNSMMISSLLIGAIVGAIFSGPLADALGRKALMALGTIIFIFGNVLQVGADELKTMYGGRSITGVSMGMLSMAVPLYQSEIAPKNMRGRLMSIQQFTTTLGIAASYWIDYAFANVSGSMGWRLAIGFQLIPALVCLIGLILFIPESPRYSIDKKHTTEALVTLSKIRGDGTITHNDVLKEFIEMKQNITFEHKIFKNDKYKRIFFSGPENNRRRLLLGMAVQIFQQLTGVNAILVYAPQIFQAAGLTGRDVTLFANGLSGSINLLATIPAIFFIDKWGRRPTMIIGAILCFICLGIMAVLSGLYGYGYGTYTTASVESTSMISKRSLLMVLFDTNGPTIGFLVVTYSYVAAYACTWGTLGWVYPAELYSQGVRAKALGISTASNWLFTYIVLQLTPIMLERIHWRTYVLFCVMSFIIAIIVHYYFPETSGKSLEEVDLIFSCRFNYYDVNVHHPQTAAEALEQMERVQQRDKNSSEPANSDSSNVLGSINETESCTEDHLRKTLQALVIEQNRQWIDRAIDLNEKLQSEVSFQLETINNKLMDILKRMIYIKDYIQEESSLKPTKLSKKYAKNIQYFDSSELLEINQDEGFESSDESSDEETGEGELSVDELLARKARVRRWINKEKEQLCEAISSELIRNVAYTCLKRAENGEIDLSSLQKPTVDNIDWRRISKYHLTSRSPAECQIQWREEQDPNVNTGPWTEAETNLLRQLVVTHGEIGRWDKIAEELGTGRTIQQCFSNYMTTKHSIEFSTGKWEPEEDERLMAAVKAMKHCDWQQIAAAVGDRSGAQCLHRWTRRLDPSINKGKWSVEEDRALKRAVDFYGDNCWFRVQKLVPGRTDIQCRERWNYILVNPNALKEEKVQAPFTEEDKCRIRKLVEEHGKKWSYIASLLGKKSGKEVRSAWVAMERSRERTERVEQQKKRLHREEEEKMERKRRRRKEREDQMRGREERKRAREAKKLNAVSRKSGRPKKHPPQ</sequence>
<feature type="region of interest" description="Disordered" evidence="7">
    <location>
        <begin position="524"/>
        <end position="548"/>
    </location>
</feature>
<dbReference type="OrthoDB" id="2143914at2759"/>
<evidence type="ECO:0000259" key="9">
    <source>
        <dbReference type="PROSITE" id="PS50090"/>
    </source>
</evidence>
<dbReference type="InterPro" id="IPR005828">
    <property type="entry name" value="MFS_sugar_transport-like"/>
</dbReference>
<feature type="region of interest" description="Disordered" evidence="7">
    <location>
        <begin position="972"/>
        <end position="1039"/>
    </location>
</feature>
<dbReference type="PANTHER" id="PTHR48022">
    <property type="entry name" value="PLASTIDIC GLUCOSE TRANSPORTER 4"/>
    <property type="match status" value="1"/>
</dbReference>
<comment type="caution">
    <text evidence="12">The sequence shown here is derived from an EMBL/GenBank/DDBJ whole genome shotgun (WGS) entry which is preliminary data.</text>
</comment>
<feature type="transmembrane region" description="Helical" evidence="8">
    <location>
        <begin position="313"/>
        <end position="334"/>
    </location>
</feature>
<evidence type="ECO:0008006" key="14">
    <source>
        <dbReference type="Google" id="ProtNLM"/>
    </source>
</evidence>
<evidence type="ECO:0000256" key="4">
    <source>
        <dbReference type="ARBA" id="ARBA00022692"/>
    </source>
</evidence>
<protein>
    <recommendedName>
        <fullName evidence="14">Major facilitator superfamily (MFS) profile domain-containing protein</fullName>
    </recommendedName>
</protein>
<evidence type="ECO:0000313" key="13">
    <source>
        <dbReference type="Proteomes" id="UP000716291"/>
    </source>
</evidence>
<feature type="domain" description="HTH myb-type" evidence="11">
    <location>
        <begin position="816"/>
        <end position="861"/>
    </location>
</feature>
<dbReference type="PROSITE" id="PS50850">
    <property type="entry name" value="MFS"/>
    <property type="match status" value="1"/>
</dbReference>
<evidence type="ECO:0000256" key="7">
    <source>
        <dbReference type="SAM" id="MobiDB-lite"/>
    </source>
</evidence>
<feature type="compositionally biased region" description="Basic and acidic residues" evidence="7">
    <location>
        <begin position="524"/>
        <end position="534"/>
    </location>
</feature>
<dbReference type="FunFam" id="1.20.1250.20:FF:000134">
    <property type="entry name" value="MFS sugar transporter protein"/>
    <property type="match status" value="1"/>
</dbReference>